<dbReference type="FunFam" id="3.40.140.10:FF:000005">
    <property type="entry name" value="tRNA-specific adenosine deaminase"/>
    <property type="match status" value="1"/>
</dbReference>
<evidence type="ECO:0000256" key="2">
    <source>
        <dbReference type="ARBA" id="ARBA00011738"/>
    </source>
</evidence>
<dbReference type="PROSITE" id="PS51747">
    <property type="entry name" value="CYT_DCMP_DEAMINASES_2"/>
    <property type="match status" value="1"/>
</dbReference>
<proteinExistence type="inferred from homology"/>
<keyword evidence="3 8" id="KW-0819">tRNA processing</keyword>
<dbReference type="RefSeq" id="WP_269578652.1">
    <property type="nucleotide sequence ID" value="NZ_CP114588.1"/>
</dbReference>
<organism evidence="11 12">
    <name type="scientific">Salinivibrio kushneri</name>
    <dbReference type="NCBI Taxonomy" id="1908198"/>
    <lineage>
        <taxon>Bacteria</taxon>
        <taxon>Pseudomonadati</taxon>
        <taxon>Pseudomonadota</taxon>
        <taxon>Gammaproteobacteria</taxon>
        <taxon>Vibrionales</taxon>
        <taxon>Vibrionaceae</taxon>
        <taxon>Salinivibrio</taxon>
    </lineage>
</organism>
<dbReference type="NCBIfam" id="NF008113">
    <property type="entry name" value="PRK10860.1"/>
    <property type="match status" value="1"/>
</dbReference>
<keyword evidence="4 8" id="KW-0479">Metal-binding</keyword>
<comment type="function">
    <text evidence="8">Catalyzes the deamination of adenosine to inosine at the wobble position 34 of tRNA(Arg2).</text>
</comment>
<dbReference type="PROSITE" id="PS00903">
    <property type="entry name" value="CYT_DCMP_DEAMINASES_1"/>
    <property type="match status" value="1"/>
</dbReference>
<evidence type="ECO:0000256" key="1">
    <source>
        <dbReference type="ARBA" id="ARBA00010669"/>
    </source>
</evidence>
<feature type="domain" description="CMP/dCMP-type deaminase" evidence="10">
    <location>
        <begin position="9"/>
        <end position="120"/>
    </location>
</feature>
<comment type="catalytic activity">
    <reaction evidence="7 8">
        <text>adenosine(34) in tRNA + H2O + H(+) = inosine(34) in tRNA + NH4(+)</text>
        <dbReference type="Rhea" id="RHEA:43168"/>
        <dbReference type="Rhea" id="RHEA-COMP:10373"/>
        <dbReference type="Rhea" id="RHEA-COMP:10374"/>
        <dbReference type="ChEBI" id="CHEBI:15377"/>
        <dbReference type="ChEBI" id="CHEBI:15378"/>
        <dbReference type="ChEBI" id="CHEBI:28938"/>
        <dbReference type="ChEBI" id="CHEBI:74411"/>
        <dbReference type="ChEBI" id="CHEBI:82852"/>
        <dbReference type="EC" id="3.5.4.33"/>
    </reaction>
</comment>
<evidence type="ECO:0000256" key="3">
    <source>
        <dbReference type="ARBA" id="ARBA00022694"/>
    </source>
</evidence>
<comment type="subunit">
    <text evidence="2 8">Homodimer.</text>
</comment>
<gene>
    <name evidence="8 11" type="primary">tadA</name>
    <name evidence="11" type="ORF">N8M53_09840</name>
</gene>
<dbReference type="Gene3D" id="3.40.140.10">
    <property type="entry name" value="Cytidine Deaminase, domain 2"/>
    <property type="match status" value="1"/>
</dbReference>
<evidence type="ECO:0000313" key="11">
    <source>
        <dbReference type="EMBL" id="WBA08123.1"/>
    </source>
</evidence>
<name>A0AA47KJT7_9GAMM</name>
<comment type="cofactor">
    <cofactor evidence="8">
        <name>Zn(2+)</name>
        <dbReference type="ChEBI" id="CHEBI:29105"/>
    </cofactor>
    <text evidence="8">Binds 1 zinc ion per subunit.</text>
</comment>
<dbReference type="GO" id="GO:0008270">
    <property type="term" value="F:zinc ion binding"/>
    <property type="evidence" value="ECO:0007669"/>
    <property type="project" value="UniProtKB-UniRule"/>
</dbReference>
<evidence type="ECO:0000256" key="6">
    <source>
        <dbReference type="ARBA" id="ARBA00022833"/>
    </source>
</evidence>
<feature type="region of interest" description="Disordered" evidence="9">
    <location>
        <begin position="160"/>
        <end position="180"/>
    </location>
</feature>
<evidence type="ECO:0000256" key="4">
    <source>
        <dbReference type="ARBA" id="ARBA00022723"/>
    </source>
</evidence>
<feature type="binding site" evidence="8">
    <location>
        <position position="90"/>
    </location>
    <ligand>
        <name>Zn(2+)</name>
        <dbReference type="ChEBI" id="CHEBI:29105"/>
        <note>catalytic</note>
    </ligand>
</feature>
<dbReference type="InterPro" id="IPR028883">
    <property type="entry name" value="tRNA_aden_deaminase"/>
</dbReference>
<dbReference type="AlphaFoldDB" id="A0AA47KJT7"/>
<dbReference type="SUPFAM" id="SSF53927">
    <property type="entry name" value="Cytidine deaminase-like"/>
    <property type="match status" value="1"/>
</dbReference>
<dbReference type="EC" id="3.5.4.33" evidence="8"/>
<comment type="similarity">
    <text evidence="1">Belongs to the cytidine and deoxycytidylate deaminase family. ADAT2 subfamily.</text>
</comment>
<evidence type="ECO:0000256" key="8">
    <source>
        <dbReference type="HAMAP-Rule" id="MF_00972"/>
    </source>
</evidence>
<dbReference type="Pfam" id="PF00383">
    <property type="entry name" value="dCMP_cyt_deam_1"/>
    <property type="match status" value="1"/>
</dbReference>
<protein>
    <recommendedName>
        <fullName evidence="8">tRNA-specific adenosine deaminase</fullName>
        <ecNumber evidence="8">3.5.4.33</ecNumber>
    </recommendedName>
</protein>
<evidence type="ECO:0000256" key="9">
    <source>
        <dbReference type="SAM" id="MobiDB-lite"/>
    </source>
</evidence>
<dbReference type="InterPro" id="IPR016192">
    <property type="entry name" value="APOBEC/CMP_deaminase_Zn-bd"/>
</dbReference>
<keyword evidence="6 8" id="KW-0862">Zinc</keyword>
<dbReference type="EMBL" id="CP114588">
    <property type="protein sequence ID" value="WBA08123.1"/>
    <property type="molecule type" value="Genomic_DNA"/>
</dbReference>
<feature type="active site" description="Proton donor" evidence="8">
    <location>
        <position position="62"/>
    </location>
</feature>
<dbReference type="InterPro" id="IPR016193">
    <property type="entry name" value="Cytidine_deaminase-like"/>
</dbReference>
<evidence type="ECO:0000313" key="12">
    <source>
        <dbReference type="Proteomes" id="UP001164748"/>
    </source>
</evidence>
<dbReference type="PANTHER" id="PTHR11079">
    <property type="entry name" value="CYTOSINE DEAMINASE FAMILY MEMBER"/>
    <property type="match status" value="1"/>
</dbReference>
<accession>A0AA47KJT7</accession>
<dbReference type="GO" id="GO:0052717">
    <property type="term" value="F:tRNA-specific adenosine-34 deaminase activity"/>
    <property type="evidence" value="ECO:0007669"/>
    <property type="project" value="UniProtKB-UniRule"/>
</dbReference>
<dbReference type="InterPro" id="IPR002125">
    <property type="entry name" value="CMP_dCMP_dom"/>
</dbReference>
<dbReference type="CDD" id="cd01285">
    <property type="entry name" value="nucleoside_deaminase"/>
    <property type="match status" value="1"/>
</dbReference>
<feature type="binding site" evidence="8">
    <location>
        <position position="60"/>
    </location>
    <ligand>
        <name>Zn(2+)</name>
        <dbReference type="ChEBI" id="CHEBI:29105"/>
        <note>catalytic</note>
    </ligand>
</feature>
<sequence>MKDPHASDSEHDVYMRQAIHLADKAEQEGEVPVGAVVVYQGEVVGTGWNRTITQHDATAHAEVMALRQAGQVLGNYRLLDADLYVTLEPCPMCAAAIVHGRVRKVYFGAPDPKTGAAGSVMNLLSYDGVNHHVKSEGGVLEAECRAQLQAFFRRRRAEKKAAKKAARQSQPCLPDSGKVS</sequence>
<dbReference type="PANTHER" id="PTHR11079:SF202">
    <property type="entry name" value="TRNA-SPECIFIC ADENOSINE DEAMINASE"/>
    <property type="match status" value="1"/>
</dbReference>
<evidence type="ECO:0000256" key="7">
    <source>
        <dbReference type="ARBA" id="ARBA00048045"/>
    </source>
</evidence>
<dbReference type="GO" id="GO:0002100">
    <property type="term" value="P:tRNA wobble adenosine to inosine editing"/>
    <property type="evidence" value="ECO:0007669"/>
    <property type="project" value="UniProtKB-UniRule"/>
</dbReference>
<evidence type="ECO:0000259" key="10">
    <source>
        <dbReference type="PROSITE" id="PS51747"/>
    </source>
</evidence>
<dbReference type="HAMAP" id="MF_00972">
    <property type="entry name" value="tRNA_aden_deaminase"/>
    <property type="match status" value="1"/>
</dbReference>
<evidence type="ECO:0000256" key="5">
    <source>
        <dbReference type="ARBA" id="ARBA00022801"/>
    </source>
</evidence>
<dbReference type="Proteomes" id="UP001164748">
    <property type="component" value="Chromosome"/>
</dbReference>
<reference evidence="11" key="1">
    <citation type="submission" date="2022-09" db="EMBL/GenBank/DDBJ databases">
        <authorList>
            <person name="Li Z.-J."/>
        </authorList>
    </citation>
    <scope>NUCLEOTIDE SEQUENCE</scope>
    <source>
        <strain evidence="11">TGB11</strain>
    </source>
</reference>
<feature type="binding site" evidence="8">
    <location>
        <position position="93"/>
    </location>
    <ligand>
        <name>Zn(2+)</name>
        <dbReference type="ChEBI" id="CHEBI:29105"/>
        <note>catalytic</note>
    </ligand>
</feature>
<keyword evidence="5 8" id="KW-0378">Hydrolase</keyword>